<dbReference type="PANTHER" id="PTHR23512:SF3">
    <property type="entry name" value="MAJOR FACILITATOR SUPERFAMILY DOMAIN-CONTAINING PROTEIN 1"/>
    <property type="match status" value="1"/>
</dbReference>
<proteinExistence type="inferred from homology"/>
<dbReference type="InterPro" id="IPR052187">
    <property type="entry name" value="MFSD1"/>
</dbReference>
<reference evidence="10" key="1">
    <citation type="submission" date="2021-01" db="EMBL/GenBank/DDBJ databases">
        <authorList>
            <consortium name="Genoscope - CEA"/>
            <person name="William W."/>
        </authorList>
    </citation>
    <scope>NUCLEOTIDE SEQUENCE</scope>
</reference>
<dbReference type="InterPro" id="IPR020846">
    <property type="entry name" value="MFS_dom"/>
</dbReference>
<evidence type="ECO:0000256" key="5">
    <source>
        <dbReference type="ARBA" id="ARBA00022989"/>
    </source>
</evidence>
<feature type="transmembrane region" description="Helical" evidence="7">
    <location>
        <begin position="87"/>
        <end position="109"/>
    </location>
</feature>
<keyword evidence="3" id="KW-0813">Transport</keyword>
<evidence type="ECO:0000256" key="4">
    <source>
        <dbReference type="ARBA" id="ARBA00022692"/>
    </source>
</evidence>
<evidence type="ECO:0000256" key="1">
    <source>
        <dbReference type="ARBA" id="ARBA00004127"/>
    </source>
</evidence>
<evidence type="ECO:0000313" key="11">
    <source>
        <dbReference type="Proteomes" id="UP000688137"/>
    </source>
</evidence>
<feature type="transmembrane region" description="Helical" evidence="7">
    <location>
        <begin position="327"/>
        <end position="347"/>
    </location>
</feature>
<evidence type="ECO:0000313" key="10">
    <source>
        <dbReference type="EMBL" id="CAD8090680.1"/>
    </source>
</evidence>
<name>A0A8S1NDD0_PARPR</name>
<keyword evidence="8" id="KW-0732">Signal</keyword>
<dbReference type="Proteomes" id="UP000688137">
    <property type="component" value="Unassembled WGS sequence"/>
</dbReference>
<gene>
    <name evidence="10" type="ORF">PPRIM_AZ9-3.1.T0860156</name>
</gene>
<accession>A0A8S1NDD0</accession>
<feature type="transmembrane region" description="Helical" evidence="7">
    <location>
        <begin position="55"/>
        <end position="75"/>
    </location>
</feature>
<dbReference type="InterPro" id="IPR011701">
    <property type="entry name" value="MFS"/>
</dbReference>
<comment type="similarity">
    <text evidence="2">Belongs to the major facilitator superfamily.</text>
</comment>
<organism evidence="10 11">
    <name type="scientific">Paramecium primaurelia</name>
    <dbReference type="NCBI Taxonomy" id="5886"/>
    <lineage>
        <taxon>Eukaryota</taxon>
        <taxon>Sar</taxon>
        <taxon>Alveolata</taxon>
        <taxon>Ciliophora</taxon>
        <taxon>Intramacronucleata</taxon>
        <taxon>Oligohymenophorea</taxon>
        <taxon>Peniculida</taxon>
        <taxon>Parameciidae</taxon>
        <taxon>Paramecium</taxon>
    </lineage>
</organism>
<feature type="domain" description="Major facilitator superfamily (MFS) profile" evidence="9">
    <location>
        <begin position="1"/>
        <end position="419"/>
    </location>
</feature>
<comment type="caution">
    <text evidence="10">The sequence shown here is derived from an EMBL/GenBank/DDBJ whole genome shotgun (WGS) entry which is preliminary data.</text>
</comment>
<dbReference type="PROSITE" id="PS50850">
    <property type="entry name" value="MFS"/>
    <property type="match status" value="1"/>
</dbReference>
<dbReference type="EMBL" id="CAJJDM010000089">
    <property type="protein sequence ID" value="CAD8090680.1"/>
    <property type="molecule type" value="Genomic_DNA"/>
</dbReference>
<feature type="transmembrane region" description="Helical" evidence="7">
    <location>
        <begin position="295"/>
        <end position="315"/>
    </location>
</feature>
<feature type="transmembrane region" description="Helical" evidence="7">
    <location>
        <begin position="399"/>
        <end position="416"/>
    </location>
</feature>
<keyword evidence="11" id="KW-1185">Reference proteome</keyword>
<evidence type="ECO:0000256" key="7">
    <source>
        <dbReference type="SAM" id="Phobius"/>
    </source>
</evidence>
<dbReference type="Pfam" id="PF07690">
    <property type="entry name" value="MFS_1"/>
    <property type="match status" value="1"/>
</dbReference>
<keyword evidence="5 7" id="KW-1133">Transmembrane helix</keyword>
<dbReference type="OMA" id="KIIQLPW"/>
<feature type="chain" id="PRO_5035782769" description="Major facilitator superfamily (MFS) profile domain-containing protein" evidence="8">
    <location>
        <begin position="32"/>
        <end position="435"/>
    </location>
</feature>
<evidence type="ECO:0000256" key="3">
    <source>
        <dbReference type="ARBA" id="ARBA00022448"/>
    </source>
</evidence>
<sequence length="435" mass="48928">MDKKQVSWHQTSLRWLFLAMTCVFQVGCCLCSDFPSVLASQMKLQFSIQQSDINQLFTFYSLPNVIFPFFGGIIIDKIGIRTSLVSFTAFLVFGQALCYYGSLILNYNYLKIGMMFMGMGGEICMSVAQSSIVSKWFVGQEMALAFGLKLTFTRLGSVLGVNLLRYTYVQFNESFQSCMMICCLIILIVWGVSFIQIEMDKLSDFRDGKIKKDEGQSNVSLSDVKQFKLDFYLVSLTCVLSYSAFIVLQQNCLQMFKIRYQLQDKEATFFYSLPYYISAIITPIFGGFVDKIGQRPLIILVSGVLLLISTSLYCVELNCINDTCHNLTLLAQTISGLSFAIFAPVIWPCIPLCIKDNAQGTGFGVVTSIQNIGLSLLPLIVGQIIQDETQYSYVQMMQFIRIVTILGTLCNITLYMHDKKSGNKLSAKSIKQKSN</sequence>
<evidence type="ECO:0000259" key="9">
    <source>
        <dbReference type="PROSITE" id="PS50850"/>
    </source>
</evidence>
<feature type="signal peptide" evidence="8">
    <location>
        <begin position="1"/>
        <end position="31"/>
    </location>
</feature>
<dbReference type="GO" id="GO:0012505">
    <property type="term" value="C:endomembrane system"/>
    <property type="evidence" value="ECO:0007669"/>
    <property type="project" value="UniProtKB-SubCell"/>
</dbReference>
<keyword evidence="4 7" id="KW-0812">Transmembrane</keyword>
<evidence type="ECO:0000256" key="8">
    <source>
        <dbReference type="SAM" id="SignalP"/>
    </source>
</evidence>
<comment type="subcellular location">
    <subcellularLocation>
        <location evidence="1">Endomembrane system</location>
        <topology evidence="1">Multi-pass membrane protein</topology>
    </subcellularLocation>
</comment>
<protein>
    <recommendedName>
        <fullName evidence="9">Major facilitator superfamily (MFS) profile domain-containing protein</fullName>
    </recommendedName>
</protein>
<feature type="transmembrane region" description="Helical" evidence="7">
    <location>
        <begin position="178"/>
        <end position="197"/>
    </location>
</feature>
<dbReference type="GO" id="GO:0022857">
    <property type="term" value="F:transmembrane transporter activity"/>
    <property type="evidence" value="ECO:0007669"/>
    <property type="project" value="InterPro"/>
</dbReference>
<evidence type="ECO:0000256" key="6">
    <source>
        <dbReference type="ARBA" id="ARBA00023136"/>
    </source>
</evidence>
<dbReference type="AlphaFoldDB" id="A0A8S1NDD0"/>
<feature type="transmembrane region" description="Helical" evidence="7">
    <location>
        <begin position="231"/>
        <end position="248"/>
    </location>
</feature>
<evidence type="ECO:0000256" key="2">
    <source>
        <dbReference type="ARBA" id="ARBA00008335"/>
    </source>
</evidence>
<feature type="transmembrane region" description="Helical" evidence="7">
    <location>
        <begin position="269"/>
        <end position="289"/>
    </location>
</feature>
<keyword evidence="6 7" id="KW-0472">Membrane</keyword>
<dbReference type="PANTHER" id="PTHR23512">
    <property type="entry name" value="MAJOR FACILITATOR SUPERFAMILY DOMAIN-CONTAINING PROTEIN 1"/>
    <property type="match status" value="1"/>
</dbReference>